<dbReference type="AlphaFoldDB" id="A0A6C0F9P2"/>
<dbReference type="PROSITE" id="PS50088">
    <property type="entry name" value="ANK_REPEAT"/>
    <property type="match status" value="2"/>
</dbReference>
<organism evidence="3">
    <name type="scientific">viral metagenome</name>
    <dbReference type="NCBI Taxonomy" id="1070528"/>
    <lineage>
        <taxon>unclassified sequences</taxon>
        <taxon>metagenomes</taxon>
        <taxon>organismal metagenomes</taxon>
    </lineage>
</organism>
<dbReference type="PROSITE" id="PS50297">
    <property type="entry name" value="ANK_REP_REGION"/>
    <property type="match status" value="1"/>
</dbReference>
<dbReference type="PANTHER" id="PTHR24126:SF14">
    <property type="entry name" value="ANK_REP_REGION DOMAIN-CONTAINING PROTEIN"/>
    <property type="match status" value="1"/>
</dbReference>
<dbReference type="PANTHER" id="PTHR24126">
    <property type="entry name" value="ANKYRIN REPEAT, PH AND SEC7 DOMAIN CONTAINING PROTEIN SECG-RELATED"/>
    <property type="match status" value="1"/>
</dbReference>
<dbReference type="Pfam" id="PF12796">
    <property type="entry name" value="Ank_2"/>
    <property type="match status" value="2"/>
</dbReference>
<dbReference type="SUPFAM" id="SSF48403">
    <property type="entry name" value="Ankyrin repeat"/>
    <property type="match status" value="1"/>
</dbReference>
<reference evidence="3" key="1">
    <citation type="journal article" date="2020" name="Nature">
        <title>Giant virus diversity and host interactions through global metagenomics.</title>
        <authorList>
            <person name="Schulz F."/>
            <person name="Roux S."/>
            <person name="Paez-Espino D."/>
            <person name="Jungbluth S."/>
            <person name="Walsh D.A."/>
            <person name="Denef V.J."/>
            <person name="McMahon K.D."/>
            <person name="Konstantinidis K.T."/>
            <person name="Eloe-Fadrosh E.A."/>
            <person name="Kyrpides N.C."/>
            <person name="Woyke T."/>
        </authorList>
    </citation>
    <scope>NUCLEOTIDE SEQUENCE</scope>
    <source>
        <strain evidence="3">GVMAG-S-ERX556049-19</strain>
    </source>
</reference>
<name>A0A6C0F9P2_9ZZZZ</name>
<sequence length="516" mass="60365">MEKQLFELIQKDDIEEFKKIIENGFNVNKTIKVNSKFELNNDYNVNRYINCKDITIYKTEYTQSVINTKIVFNDMHMSLLHFACGVSIGEKSSNNYWKCKPPIKIIKYLIEKGANVNKLDSNGCSSLHYACLWYFELCNDENKDSIVKLLVENGADVNMRNNSNYTPLLLIARNCQTRYAYSIDSLIEYLIENGAKIKVNKKSDLNILPVLYRNLMDTYEKYVNKYSYDMDIEDEYEELVDEVDNKYEDLPPTPEYVTELIKYLIDNGAKVNSRDEHGKTILHYAVLFGTLEHVELLINSGADFRIKSDEQQNSTPFHSVMFSRRIYLIKYFTQVAVKVNNLTKYDLHVLQSLMSKINDTSIKKKNNLDVKHEIAGILIRKGFNGSKYPEHTIIGKEYKLYQEEIKSTKEIISEVCQKKTIPSEIQNNILPYLVKETIHEVNFLFNKKQNLDSKKNVDIDTKLLIDKLYNPPLLLFHESQRYKQYFRDDNENSNNDGYSHFSSRINAPVFIIDYND</sequence>
<dbReference type="Gene3D" id="1.25.40.20">
    <property type="entry name" value="Ankyrin repeat-containing domain"/>
    <property type="match status" value="2"/>
</dbReference>
<evidence type="ECO:0000256" key="1">
    <source>
        <dbReference type="ARBA" id="ARBA00022737"/>
    </source>
</evidence>
<evidence type="ECO:0000313" key="3">
    <source>
        <dbReference type="EMBL" id="QHT37794.1"/>
    </source>
</evidence>
<keyword evidence="1" id="KW-0677">Repeat</keyword>
<dbReference type="SMART" id="SM00248">
    <property type="entry name" value="ANK"/>
    <property type="match status" value="5"/>
</dbReference>
<dbReference type="InterPro" id="IPR002110">
    <property type="entry name" value="Ankyrin_rpt"/>
</dbReference>
<protein>
    <submittedName>
        <fullName evidence="3">Uncharacterized protein</fullName>
    </submittedName>
</protein>
<accession>A0A6C0F9P2</accession>
<evidence type="ECO:0000256" key="2">
    <source>
        <dbReference type="ARBA" id="ARBA00023043"/>
    </source>
</evidence>
<keyword evidence="2" id="KW-0040">ANK repeat</keyword>
<dbReference type="InterPro" id="IPR036770">
    <property type="entry name" value="Ankyrin_rpt-contain_sf"/>
</dbReference>
<dbReference type="EMBL" id="MN738820">
    <property type="protein sequence ID" value="QHT37794.1"/>
    <property type="molecule type" value="Genomic_DNA"/>
</dbReference>
<proteinExistence type="predicted"/>